<dbReference type="Proteomes" id="UP000076842">
    <property type="component" value="Unassembled WGS sequence"/>
</dbReference>
<dbReference type="OrthoDB" id="301415at2759"/>
<dbReference type="PROSITE" id="PS51158">
    <property type="entry name" value="ALPHA_KINASE"/>
    <property type="match status" value="1"/>
</dbReference>
<evidence type="ECO:0000259" key="5">
    <source>
        <dbReference type="PROSITE" id="PS51158"/>
    </source>
</evidence>
<sequence length="819" mass="89085">MDDISPLVTNWEGGRCFRATCGSVIGPRDAYQLIRPRDANGRELGPQMVCIPCHEHYKNKPGTLRRTQPDQQPVLPGPPPPPQPPAPTHHIFGPDTIAGIRHQTSSAQRIHFQGGKSPVKAVGLQLHTPYAAGAAIGPPGFAASGPFPLASAGYQHGVQYPVAAVAPGYSANHALYAQRREMTRMMAAGGRAETVNVNASVQYLVEGKSRPKQMGNITERLNGVPASLLPAPLKEYTFSRLYRKIQRDSHDFPFRVDSFELCGPGYSDMESDPDVPPMYNQCYRNQTKNGVTTRVFAPQVVVEVTLVVKKEVWPSVLQWIEDKLSKLNEEHAGQSAPDRTAPAKTAPAAKDGFVTAVPAPIPSLPEGKKVHPAGYLMFAKLIPELQSRAHDPDTPRSSKRFAQGHDASPDESAIQRALVGSDPQRIHRPPSGATLVYRGTFLPIPVLSWQELVDGPNGPQKLQIDYEGLGCEAILRTNESTQNMTGPPGTFKTCYKASITLGERPLKWINLPEQPMPVSCRTPVAAKRYFIRSNPGGSRMRTSIPVETRFMEGEGNLLYFGTGLHGFSVNWVDRYLLAHPDSAASQLPIPQTRMVYGGLFLHGPDSGDKRNGLVILIEELVRDEENGKGKGFMKFISNASPVPRLKEGSGGVVARYLSFFQHLQYVKTGRRAFISDYQGSLTLLSDPQILTHPDLGPLFGDGNVSTSFEDFSHYHPCNEYCRAFGLKPLHVDMKVDSPPGDVNRASKTPSDSHTSELPSIDDVIEDVLANKRTEAGPMPSAGNGQATASHTLASMGPPTLRKSERLQAKGGGKGGAKGK</sequence>
<evidence type="ECO:0000256" key="3">
    <source>
        <dbReference type="ARBA" id="ARBA00022777"/>
    </source>
</evidence>
<feature type="compositionally biased region" description="Gly residues" evidence="4">
    <location>
        <begin position="809"/>
        <end position="819"/>
    </location>
</feature>
<evidence type="ECO:0000313" key="6">
    <source>
        <dbReference type="EMBL" id="KZT59602.1"/>
    </source>
</evidence>
<feature type="compositionally biased region" description="Polar residues" evidence="4">
    <location>
        <begin position="745"/>
        <end position="757"/>
    </location>
</feature>
<dbReference type="InterPro" id="IPR004166">
    <property type="entry name" value="a-kinase_dom"/>
</dbReference>
<dbReference type="InterPro" id="IPR011009">
    <property type="entry name" value="Kinase-like_dom_sf"/>
</dbReference>
<feature type="region of interest" description="Disordered" evidence="4">
    <location>
        <begin position="59"/>
        <end position="94"/>
    </location>
</feature>
<dbReference type="Pfam" id="PF02816">
    <property type="entry name" value="Alpha_kinase"/>
    <property type="match status" value="1"/>
</dbReference>
<keyword evidence="2" id="KW-0808">Transferase</keyword>
<keyword evidence="1" id="KW-0723">Serine/threonine-protein kinase</keyword>
<feature type="region of interest" description="Disordered" evidence="4">
    <location>
        <begin position="735"/>
        <end position="819"/>
    </location>
</feature>
<dbReference type="InParanoid" id="A0A165HQD9"/>
<dbReference type="AlphaFoldDB" id="A0A165HQD9"/>
<keyword evidence="3" id="KW-0418">Kinase</keyword>
<dbReference type="GO" id="GO:0004674">
    <property type="term" value="F:protein serine/threonine kinase activity"/>
    <property type="evidence" value="ECO:0007669"/>
    <property type="project" value="UniProtKB-KW"/>
</dbReference>
<evidence type="ECO:0000256" key="2">
    <source>
        <dbReference type="ARBA" id="ARBA00022679"/>
    </source>
</evidence>
<accession>A0A165HQD9</accession>
<gene>
    <name evidence="6" type="ORF">CALCODRAFT_536474</name>
</gene>
<evidence type="ECO:0000256" key="4">
    <source>
        <dbReference type="SAM" id="MobiDB-lite"/>
    </source>
</evidence>
<evidence type="ECO:0000256" key="1">
    <source>
        <dbReference type="ARBA" id="ARBA00022527"/>
    </source>
</evidence>
<dbReference type="SUPFAM" id="SSF56112">
    <property type="entry name" value="Protein kinase-like (PK-like)"/>
    <property type="match status" value="1"/>
</dbReference>
<reference evidence="6 7" key="1">
    <citation type="journal article" date="2016" name="Mol. Biol. Evol.">
        <title>Comparative Genomics of Early-Diverging Mushroom-Forming Fungi Provides Insights into the Origins of Lignocellulose Decay Capabilities.</title>
        <authorList>
            <person name="Nagy L.G."/>
            <person name="Riley R."/>
            <person name="Tritt A."/>
            <person name="Adam C."/>
            <person name="Daum C."/>
            <person name="Floudas D."/>
            <person name="Sun H."/>
            <person name="Yadav J.S."/>
            <person name="Pangilinan J."/>
            <person name="Larsson K.H."/>
            <person name="Matsuura K."/>
            <person name="Barry K."/>
            <person name="Labutti K."/>
            <person name="Kuo R."/>
            <person name="Ohm R.A."/>
            <person name="Bhattacharya S.S."/>
            <person name="Shirouzu T."/>
            <person name="Yoshinaga Y."/>
            <person name="Martin F.M."/>
            <person name="Grigoriev I.V."/>
            <person name="Hibbett D.S."/>
        </authorList>
    </citation>
    <scope>NUCLEOTIDE SEQUENCE [LARGE SCALE GENOMIC DNA]</scope>
    <source>
        <strain evidence="6 7">HHB12733</strain>
    </source>
</reference>
<feature type="region of interest" description="Disordered" evidence="4">
    <location>
        <begin position="388"/>
        <end position="411"/>
    </location>
</feature>
<feature type="compositionally biased region" description="Polar residues" evidence="4">
    <location>
        <begin position="782"/>
        <end position="792"/>
    </location>
</feature>
<dbReference type="EMBL" id="KV423939">
    <property type="protein sequence ID" value="KZT59602.1"/>
    <property type="molecule type" value="Genomic_DNA"/>
</dbReference>
<name>A0A165HQD9_9BASI</name>
<feature type="compositionally biased region" description="Pro residues" evidence="4">
    <location>
        <begin position="75"/>
        <end position="87"/>
    </location>
</feature>
<protein>
    <recommendedName>
        <fullName evidence="5">Alpha-type protein kinase domain-containing protein</fullName>
    </recommendedName>
</protein>
<dbReference type="GO" id="GO:0005524">
    <property type="term" value="F:ATP binding"/>
    <property type="evidence" value="ECO:0007669"/>
    <property type="project" value="InterPro"/>
</dbReference>
<proteinExistence type="predicted"/>
<feature type="domain" description="Alpha-type protein kinase" evidence="5">
    <location>
        <begin position="461"/>
        <end position="729"/>
    </location>
</feature>
<organism evidence="6 7">
    <name type="scientific">Calocera cornea HHB12733</name>
    <dbReference type="NCBI Taxonomy" id="1353952"/>
    <lineage>
        <taxon>Eukaryota</taxon>
        <taxon>Fungi</taxon>
        <taxon>Dikarya</taxon>
        <taxon>Basidiomycota</taxon>
        <taxon>Agaricomycotina</taxon>
        <taxon>Dacrymycetes</taxon>
        <taxon>Dacrymycetales</taxon>
        <taxon>Dacrymycetaceae</taxon>
        <taxon>Calocera</taxon>
    </lineage>
</organism>
<dbReference type="Gene3D" id="3.20.200.10">
    <property type="entry name" value="MHCK/EF2 kinase"/>
    <property type="match status" value="1"/>
</dbReference>
<evidence type="ECO:0000313" key="7">
    <source>
        <dbReference type="Proteomes" id="UP000076842"/>
    </source>
</evidence>
<keyword evidence="7" id="KW-1185">Reference proteome</keyword>